<evidence type="ECO:0000256" key="6">
    <source>
        <dbReference type="ARBA" id="ARBA00023277"/>
    </source>
</evidence>
<dbReference type="PRINTS" id="PR00413">
    <property type="entry name" value="HADHALOGNASE"/>
</dbReference>
<dbReference type="InterPro" id="IPR051600">
    <property type="entry name" value="Beta-PGM-like"/>
</dbReference>
<comment type="caution">
    <text evidence="7">The sequence shown here is derived from an EMBL/GenBank/DDBJ whole genome shotgun (WGS) entry which is preliminary data.</text>
</comment>
<proteinExistence type="inferred from homology"/>
<keyword evidence="8" id="KW-1185">Reference proteome</keyword>
<dbReference type="InterPro" id="IPR006439">
    <property type="entry name" value="HAD-SF_hydro_IA"/>
</dbReference>
<evidence type="ECO:0000256" key="4">
    <source>
        <dbReference type="ARBA" id="ARBA00022801"/>
    </source>
</evidence>
<protein>
    <submittedName>
        <fullName evidence="7">HAD family phosphatase</fullName>
    </submittedName>
</protein>
<dbReference type="Gene3D" id="3.40.50.1000">
    <property type="entry name" value="HAD superfamily/HAD-like"/>
    <property type="match status" value="1"/>
</dbReference>
<keyword evidence="5" id="KW-0460">Magnesium</keyword>
<dbReference type="PANTHER" id="PTHR46193">
    <property type="entry name" value="6-PHOSPHOGLUCONATE PHOSPHATASE"/>
    <property type="match status" value="1"/>
</dbReference>
<evidence type="ECO:0000256" key="5">
    <source>
        <dbReference type="ARBA" id="ARBA00022842"/>
    </source>
</evidence>
<dbReference type="Gene3D" id="1.10.150.240">
    <property type="entry name" value="Putative phosphatase, domain 2"/>
    <property type="match status" value="1"/>
</dbReference>
<evidence type="ECO:0000256" key="2">
    <source>
        <dbReference type="ARBA" id="ARBA00006171"/>
    </source>
</evidence>
<comment type="cofactor">
    <cofactor evidence="1">
        <name>Mg(2+)</name>
        <dbReference type="ChEBI" id="CHEBI:18420"/>
    </cofactor>
</comment>
<dbReference type="SUPFAM" id="SSF56784">
    <property type="entry name" value="HAD-like"/>
    <property type="match status" value="1"/>
</dbReference>
<keyword evidence="6" id="KW-0119">Carbohydrate metabolism</keyword>
<gene>
    <name evidence="7" type="ORF">FKV25_12480</name>
</gene>
<dbReference type="AlphaFoldDB" id="A0A507ZVV1"/>
<evidence type="ECO:0000256" key="1">
    <source>
        <dbReference type="ARBA" id="ARBA00001946"/>
    </source>
</evidence>
<organism evidence="7 8">
    <name type="scientific">Marilutibacter aestuarii</name>
    <dbReference type="NCBI Taxonomy" id="1706195"/>
    <lineage>
        <taxon>Bacteria</taxon>
        <taxon>Pseudomonadati</taxon>
        <taxon>Pseudomonadota</taxon>
        <taxon>Gammaproteobacteria</taxon>
        <taxon>Lysobacterales</taxon>
        <taxon>Lysobacteraceae</taxon>
        <taxon>Marilutibacter</taxon>
    </lineage>
</organism>
<dbReference type="Proteomes" id="UP000318212">
    <property type="component" value="Unassembled WGS sequence"/>
</dbReference>
<dbReference type="Pfam" id="PF00702">
    <property type="entry name" value="Hydrolase"/>
    <property type="match status" value="1"/>
</dbReference>
<sequence length="211" mass="23107">MDGTLIESERHLAECSRQASAELGLALEPSLWLAMIGLSEMVCRQMLHARLDEAQVDALQSRTLALYERRVEAGLPLRPGVRAMLDWAEAAAVPRAVVTSTRRERAERKLARCDLRRYFEHVVTGSDVREAKPAPDIYLLAADVLGVAPSRCIVLEDSVPGVRAALAAGMTPIQVPDMVAPDADARRLGHRIADDLAQARRAVEAAWARPD</sequence>
<evidence type="ECO:0000256" key="3">
    <source>
        <dbReference type="ARBA" id="ARBA00022723"/>
    </source>
</evidence>
<keyword evidence="4" id="KW-0378">Hydrolase</keyword>
<dbReference type="GO" id="GO:0016787">
    <property type="term" value="F:hydrolase activity"/>
    <property type="evidence" value="ECO:0007669"/>
    <property type="project" value="UniProtKB-KW"/>
</dbReference>
<evidence type="ECO:0000313" key="7">
    <source>
        <dbReference type="EMBL" id="TQD41820.1"/>
    </source>
</evidence>
<dbReference type="PANTHER" id="PTHR46193:SF18">
    <property type="entry name" value="HEXITOL PHOSPHATASE B"/>
    <property type="match status" value="1"/>
</dbReference>
<dbReference type="OrthoDB" id="9800058at2"/>
<name>A0A507ZVV1_9GAMM</name>
<dbReference type="NCBIfam" id="TIGR01509">
    <property type="entry name" value="HAD-SF-IA-v3"/>
    <property type="match status" value="1"/>
</dbReference>
<dbReference type="InterPro" id="IPR036412">
    <property type="entry name" value="HAD-like_sf"/>
</dbReference>
<dbReference type="InterPro" id="IPR023214">
    <property type="entry name" value="HAD_sf"/>
</dbReference>
<dbReference type="FunFam" id="3.40.50.1000:FF:000036">
    <property type="entry name" value="HAD family hydrolase"/>
    <property type="match status" value="1"/>
</dbReference>
<accession>A0A507ZVV1</accession>
<reference evidence="7 8" key="1">
    <citation type="submission" date="2019-06" db="EMBL/GenBank/DDBJ databases">
        <title>Lysobacter alkalisoli sp. nov. isolated from saline soil.</title>
        <authorList>
            <person name="Sun J.-Q."/>
            <person name="Xu L."/>
        </authorList>
    </citation>
    <scope>NUCLEOTIDE SEQUENCE [LARGE SCALE GENOMIC DNA]</scope>
    <source>
        <strain evidence="7 8">JCM 31130</strain>
    </source>
</reference>
<evidence type="ECO:0000313" key="8">
    <source>
        <dbReference type="Proteomes" id="UP000318212"/>
    </source>
</evidence>
<dbReference type="EMBL" id="VICE01000115">
    <property type="protein sequence ID" value="TQD41820.1"/>
    <property type="molecule type" value="Genomic_DNA"/>
</dbReference>
<keyword evidence="3" id="KW-0479">Metal-binding</keyword>
<dbReference type="InterPro" id="IPR023198">
    <property type="entry name" value="PGP-like_dom2"/>
</dbReference>
<dbReference type="GO" id="GO:0000287">
    <property type="term" value="F:magnesium ion binding"/>
    <property type="evidence" value="ECO:0007669"/>
    <property type="project" value="UniProtKB-ARBA"/>
</dbReference>
<comment type="similarity">
    <text evidence="2">Belongs to the HAD-like hydrolase superfamily. CbbY/CbbZ/Gph/YieH family.</text>
</comment>